<dbReference type="Proteomes" id="UP001055868">
    <property type="component" value="Chromosome"/>
</dbReference>
<protein>
    <submittedName>
        <fullName evidence="2">Uncharacterized protein</fullName>
    </submittedName>
</protein>
<accession>A0ABY4N8F0</accession>
<gene>
    <name evidence="2" type="ORF">M4486_17825</name>
</gene>
<proteinExistence type="predicted"/>
<sequence length="106" mass="11773">MREHVETPVIIEYRVRIPRVGRGLFGRRDVLAEGTMHVPFPLPVETTIASVNDQGEAIMDRTPVPRAVDAELRQRLAAMADGFTAPLTSREEAAGARPHHPPRTSR</sequence>
<organism evidence="2 3">
    <name type="scientific">Brachybacterium kimchii</name>
    <dbReference type="NCBI Taxonomy" id="2942909"/>
    <lineage>
        <taxon>Bacteria</taxon>
        <taxon>Bacillati</taxon>
        <taxon>Actinomycetota</taxon>
        <taxon>Actinomycetes</taxon>
        <taxon>Micrococcales</taxon>
        <taxon>Dermabacteraceae</taxon>
        <taxon>Brachybacterium</taxon>
    </lineage>
</organism>
<feature type="compositionally biased region" description="Basic residues" evidence="1">
    <location>
        <begin position="97"/>
        <end position="106"/>
    </location>
</feature>
<evidence type="ECO:0000256" key="1">
    <source>
        <dbReference type="SAM" id="MobiDB-lite"/>
    </source>
</evidence>
<keyword evidence="3" id="KW-1185">Reference proteome</keyword>
<name>A0ABY4N8F0_9MICO</name>
<evidence type="ECO:0000313" key="2">
    <source>
        <dbReference type="EMBL" id="UQN29470.1"/>
    </source>
</evidence>
<dbReference type="EMBL" id="CP097218">
    <property type="protein sequence ID" value="UQN29470.1"/>
    <property type="molecule type" value="Genomic_DNA"/>
</dbReference>
<feature type="region of interest" description="Disordered" evidence="1">
    <location>
        <begin position="83"/>
        <end position="106"/>
    </location>
</feature>
<evidence type="ECO:0000313" key="3">
    <source>
        <dbReference type="Proteomes" id="UP001055868"/>
    </source>
</evidence>
<reference evidence="2" key="1">
    <citation type="submission" date="2022-05" db="EMBL/GenBank/DDBJ databases">
        <title>Genomic analysis of Brachybacterium sp. CBA3104.</title>
        <authorList>
            <person name="Roh S.W."/>
            <person name="Kim Y.B."/>
            <person name="Kim Y."/>
        </authorList>
    </citation>
    <scope>NUCLEOTIDE SEQUENCE</scope>
    <source>
        <strain evidence="2">CBA3104</strain>
    </source>
</reference>
<dbReference type="RefSeq" id="WP_249478667.1">
    <property type="nucleotide sequence ID" value="NZ_CP097218.1"/>
</dbReference>